<dbReference type="AlphaFoldDB" id="A0A7J2U179"/>
<protein>
    <recommendedName>
        <fullName evidence="2">Zinc ribbon domain-containing protein</fullName>
    </recommendedName>
</protein>
<name>A0A7J2U179_9CREN</name>
<organism evidence="1">
    <name type="scientific">Ignisphaera aggregans</name>
    <dbReference type="NCBI Taxonomy" id="334771"/>
    <lineage>
        <taxon>Archaea</taxon>
        <taxon>Thermoproteota</taxon>
        <taxon>Thermoprotei</taxon>
        <taxon>Desulfurococcales</taxon>
        <taxon>Desulfurococcaceae</taxon>
        <taxon>Ignisphaera</taxon>
    </lineage>
</organism>
<evidence type="ECO:0000313" key="1">
    <source>
        <dbReference type="EMBL" id="HEM66524.1"/>
    </source>
</evidence>
<accession>A0A7J2U179</accession>
<sequence>MVAFSGEGFRCVNCGAPLEVSPDTIAVICSYCGYLNWVRADLKEEVLVIRPLDERELLKRLQGFASRKGLAGVFKEENIVNKAFIAIPYYFVDAVAEADYSGRVAVYVRKCRREKDREGCWTESRRISVKGIYGPYENRIPVVARRSTETVSIKALASKYMESKAEALPIERAGLGKDFWRGALSIEVDKGAAMDIALNIHLNKLREIVTNEIKREAERIAKRWGETVVGSTILWKRITPKNVKVVASKPILLPMYIASYRYGNGFYRAILCGWDGDAIVLEKPMRASERALWIALATLSAGLLGGVGIATLSAYIGFLLIILGFAASWYCMRKALAPVKAKIFGTSAIESMEKELGKAFSLARWWI</sequence>
<evidence type="ECO:0008006" key="2">
    <source>
        <dbReference type="Google" id="ProtNLM"/>
    </source>
</evidence>
<dbReference type="EMBL" id="DSEU01000017">
    <property type="protein sequence ID" value="HEM66524.1"/>
    <property type="molecule type" value="Genomic_DNA"/>
</dbReference>
<dbReference type="Gene3D" id="2.20.28.30">
    <property type="entry name" value="RNA polymerase ii, chain L"/>
    <property type="match status" value="1"/>
</dbReference>
<proteinExistence type="predicted"/>
<comment type="caution">
    <text evidence="1">The sequence shown here is derived from an EMBL/GenBank/DDBJ whole genome shotgun (WGS) entry which is preliminary data.</text>
</comment>
<reference evidence="1" key="1">
    <citation type="journal article" date="2020" name="mSystems">
        <title>Genome- and Community-Level Interaction Insights into Carbon Utilization and Element Cycling Functions of Hydrothermarchaeota in Hydrothermal Sediment.</title>
        <authorList>
            <person name="Zhou Z."/>
            <person name="Liu Y."/>
            <person name="Xu W."/>
            <person name="Pan J."/>
            <person name="Luo Z.H."/>
            <person name="Li M."/>
        </authorList>
    </citation>
    <scope>NUCLEOTIDE SEQUENCE [LARGE SCALE GENOMIC DNA]</scope>
    <source>
        <strain evidence="1">SpSt-125</strain>
    </source>
</reference>
<gene>
    <name evidence="1" type="ORF">ENO26_02985</name>
</gene>